<dbReference type="EMBL" id="JABEYC010000210">
    <property type="protein sequence ID" value="KAF4980742.1"/>
    <property type="molecule type" value="Genomic_DNA"/>
</dbReference>
<dbReference type="AlphaFoldDB" id="A0A8H4XN21"/>
<dbReference type="Proteomes" id="UP000635477">
    <property type="component" value="Unassembled WGS sequence"/>
</dbReference>
<sequence length="180" mass="20494">MADSTQVSETNNQSKAAKKETISLRRLYRLCILTNKYDATHTLRPMASHWFAHLRKRIPIYKYWSPELMFVAWEFGYSRELETMMLSLATCCFSDANGDLIDIHGKRLKDLKVFTLLPLLAECLWAALRLAGHQLTPGRPYYRDASPCDQAVAEGMPEVHGDAPQGQGKLASYRGARMRL</sequence>
<proteinExistence type="predicted"/>
<protein>
    <submittedName>
        <fullName evidence="2">Uncharacterized protein</fullName>
    </submittedName>
</protein>
<organism evidence="2 3">
    <name type="scientific">Fusarium zealandicum</name>
    <dbReference type="NCBI Taxonomy" id="1053134"/>
    <lineage>
        <taxon>Eukaryota</taxon>
        <taxon>Fungi</taxon>
        <taxon>Dikarya</taxon>
        <taxon>Ascomycota</taxon>
        <taxon>Pezizomycotina</taxon>
        <taxon>Sordariomycetes</taxon>
        <taxon>Hypocreomycetidae</taxon>
        <taxon>Hypocreales</taxon>
        <taxon>Nectriaceae</taxon>
        <taxon>Fusarium</taxon>
        <taxon>Fusarium staphyleae species complex</taxon>
    </lineage>
</organism>
<reference evidence="2" key="1">
    <citation type="journal article" date="2020" name="BMC Genomics">
        <title>Correction to: Identification and distribution of gene clusters required for synthesis of sphingolipid metabolism inhibitors in diverse species of the filamentous fungus Fusarium.</title>
        <authorList>
            <person name="Kim H.S."/>
            <person name="Lohmar J.M."/>
            <person name="Busman M."/>
            <person name="Brown D.W."/>
            <person name="Naumann T.A."/>
            <person name="Divon H.H."/>
            <person name="Lysoe E."/>
            <person name="Uhlig S."/>
            <person name="Proctor R.H."/>
        </authorList>
    </citation>
    <scope>NUCLEOTIDE SEQUENCE</scope>
    <source>
        <strain evidence="2">NRRL 22465</strain>
    </source>
</reference>
<evidence type="ECO:0000313" key="2">
    <source>
        <dbReference type="EMBL" id="KAF4980742.1"/>
    </source>
</evidence>
<keyword evidence="3" id="KW-1185">Reference proteome</keyword>
<evidence type="ECO:0000313" key="3">
    <source>
        <dbReference type="Proteomes" id="UP000635477"/>
    </source>
</evidence>
<feature type="region of interest" description="Disordered" evidence="1">
    <location>
        <begin position="157"/>
        <end position="180"/>
    </location>
</feature>
<reference evidence="2" key="2">
    <citation type="submission" date="2020-05" db="EMBL/GenBank/DDBJ databases">
        <authorList>
            <person name="Kim H.-S."/>
            <person name="Proctor R.H."/>
            <person name="Brown D.W."/>
        </authorList>
    </citation>
    <scope>NUCLEOTIDE SEQUENCE</scope>
    <source>
        <strain evidence="2">NRRL 22465</strain>
    </source>
</reference>
<dbReference type="OrthoDB" id="5275938at2759"/>
<accession>A0A8H4XN21</accession>
<comment type="caution">
    <text evidence="2">The sequence shown here is derived from an EMBL/GenBank/DDBJ whole genome shotgun (WGS) entry which is preliminary data.</text>
</comment>
<name>A0A8H4XN21_9HYPO</name>
<evidence type="ECO:0000256" key="1">
    <source>
        <dbReference type="SAM" id="MobiDB-lite"/>
    </source>
</evidence>
<gene>
    <name evidence="2" type="ORF">FZEAL_3327</name>
</gene>